<dbReference type="GO" id="GO:0015211">
    <property type="term" value="F:purine nucleoside transmembrane transporter activity"/>
    <property type="evidence" value="ECO:0007669"/>
    <property type="project" value="InterPro"/>
</dbReference>
<evidence type="ECO:0000256" key="7">
    <source>
        <dbReference type="SAM" id="Phobius"/>
    </source>
</evidence>
<feature type="transmembrane region" description="Helical" evidence="7">
    <location>
        <begin position="137"/>
        <end position="158"/>
    </location>
</feature>
<evidence type="ECO:0000256" key="5">
    <source>
        <dbReference type="ARBA" id="ARBA00022989"/>
    </source>
</evidence>
<dbReference type="PANTHER" id="PTHR31376">
    <property type="entry name" value="OS09G0467300 PROTEIN-RELATED"/>
    <property type="match status" value="1"/>
</dbReference>
<proteinExistence type="inferred from homology"/>
<comment type="similarity">
    <text evidence="2">Belongs to the purine permeases (TC 2.A.7.14) family.</text>
</comment>
<feature type="transmembrane region" description="Helical" evidence="7">
    <location>
        <begin position="78"/>
        <end position="98"/>
    </location>
</feature>
<evidence type="ECO:0000256" key="2">
    <source>
        <dbReference type="ARBA" id="ARBA00006213"/>
    </source>
</evidence>
<feature type="transmembrane region" description="Helical" evidence="7">
    <location>
        <begin position="110"/>
        <end position="130"/>
    </location>
</feature>
<sequence>MKESSKYRKVWNRFVVMSSSLSFLVLYSTQTILIKYLNEKLGIVFPWMTVLLLTGGWPINMIIWVVRYIKRKSVHALSWSYIGAYACLGLMDAVRMSLMSFGLNYLSGGTYMVLKGTNAIFTVIMTKIFLKHRRIINLHWLSVAFFTLSMSILAVGGSKENESENDEQSSSEYLVGFICTITSSIANSAQSVIAEKYFRKLKKGRSFTRAAEVAAFNGLFSFLFSCILPFAVGEHHLWINTYSDDSFDGKRTTFIVFCVLIACSKQFGYLFKFSLTDFISAFYVSVLDMCRRVIVVILCVILFNEPFGWSKILSLCLMLVGFGVYLFASRKVKQLQKMEEEIDQEKKLLIPKQNNAIN</sequence>
<dbReference type="InterPro" id="IPR037185">
    <property type="entry name" value="EmrE-like"/>
</dbReference>
<evidence type="ECO:0000256" key="1">
    <source>
        <dbReference type="ARBA" id="ARBA00004370"/>
    </source>
</evidence>
<dbReference type="GO" id="GO:0005345">
    <property type="term" value="F:purine nucleobase transmembrane transporter activity"/>
    <property type="evidence" value="ECO:0007669"/>
    <property type="project" value="UniProtKB-ARBA"/>
</dbReference>
<evidence type="ECO:0000256" key="3">
    <source>
        <dbReference type="ARBA" id="ARBA00022448"/>
    </source>
</evidence>
<dbReference type="PANTHER" id="PTHR31376:SF105">
    <property type="entry name" value="PURINE PERMEASE-RELATED"/>
    <property type="match status" value="1"/>
</dbReference>
<evidence type="ECO:0000313" key="10">
    <source>
        <dbReference type="Proteomes" id="UP001146793"/>
    </source>
</evidence>
<protein>
    <submittedName>
        <fullName evidence="8">Uncharacterized protein</fullName>
    </submittedName>
</protein>
<evidence type="ECO:0000313" key="8">
    <source>
        <dbReference type="EMBL" id="KAJ3424828.1"/>
    </source>
</evidence>
<feature type="transmembrane region" description="Helical" evidence="7">
    <location>
        <begin position="214"/>
        <end position="232"/>
    </location>
</feature>
<comment type="caution">
    <text evidence="8">The sequence shown here is derived from an EMBL/GenBank/DDBJ whole genome shotgun (WGS) entry which is preliminary data.</text>
</comment>
<reference evidence="9" key="1">
    <citation type="submission" date="2022-08" db="EMBL/GenBank/DDBJ databases">
        <title>Novel sulfate-reducing endosymbionts in the free-living metamonad Anaeramoeba.</title>
        <authorList>
            <person name="Jerlstrom-Hultqvist J."/>
            <person name="Cepicka I."/>
            <person name="Gallot-Lavallee L."/>
            <person name="Salas-Leiva D."/>
            <person name="Curtis B.A."/>
            <person name="Zahonova K."/>
            <person name="Pipaliya S."/>
            <person name="Dacks J."/>
            <person name="Roger A.J."/>
        </authorList>
    </citation>
    <scope>NUCLEOTIDE SEQUENCE</scope>
    <source>
        <strain evidence="9">Schooner1</strain>
    </source>
</reference>
<dbReference type="Proteomes" id="UP001146793">
    <property type="component" value="Unassembled WGS sequence"/>
</dbReference>
<keyword evidence="3" id="KW-0813">Transport</keyword>
<reference evidence="8" key="2">
    <citation type="submission" date="2022-08" db="EMBL/GenBank/DDBJ databases">
        <title>Novel sulphate-reducing endosymbionts in the free-living metamonad Anaeramoeba.</title>
        <authorList>
            <person name="Jerlstrom-Hultqvist J."/>
            <person name="Cepicka I."/>
            <person name="Gallot-Lavallee L."/>
            <person name="Salas-Leiva D."/>
            <person name="Curtis B.A."/>
            <person name="Zahonova K."/>
            <person name="Pipaliya S."/>
            <person name="Dacks J."/>
            <person name="Roger A.J."/>
        </authorList>
    </citation>
    <scope>NUCLEOTIDE SEQUENCE</scope>
    <source>
        <strain evidence="8">Busselton2</strain>
    </source>
</reference>
<feature type="transmembrane region" description="Helical" evidence="7">
    <location>
        <begin position="309"/>
        <end position="328"/>
    </location>
</feature>
<dbReference type="SUPFAM" id="SSF103473">
    <property type="entry name" value="MFS general substrate transporter"/>
    <property type="match status" value="1"/>
</dbReference>
<keyword evidence="4 7" id="KW-0812">Transmembrane</keyword>
<keyword evidence="11" id="KW-1185">Reference proteome</keyword>
<gene>
    <name evidence="8" type="ORF">M0812_27255</name>
    <name evidence="9" type="ORF">M0813_04373</name>
</gene>
<dbReference type="Pfam" id="PF16913">
    <property type="entry name" value="PUNUT"/>
    <property type="match status" value="1"/>
</dbReference>
<organism evidence="8 10">
    <name type="scientific">Anaeramoeba flamelloides</name>
    <dbReference type="NCBI Taxonomy" id="1746091"/>
    <lineage>
        <taxon>Eukaryota</taxon>
        <taxon>Metamonada</taxon>
        <taxon>Anaeramoebidae</taxon>
        <taxon>Anaeramoeba</taxon>
    </lineage>
</organism>
<name>A0AAV7Y4Q6_9EUKA</name>
<evidence type="ECO:0000313" key="11">
    <source>
        <dbReference type="Proteomes" id="UP001150062"/>
    </source>
</evidence>
<keyword evidence="6 7" id="KW-0472">Membrane</keyword>
<evidence type="ECO:0000313" key="9">
    <source>
        <dbReference type="EMBL" id="KAJ6232846.1"/>
    </source>
</evidence>
<dbReference type="GO" id="GO:0016020">
    <property type="term" value="C:membrane"/>
    <property type="evidence" value="ECO:0007669"/>
    <property type="project" value="UniProtKB-SubCell"/>
</dbReference>
<dbReference type="AlphaFoldDB" id="A0AAV7Y4Q6"/>
<dbReference type="InterPro" id="IPR030182">
    <property type="entry name" value="PUP_plant"/>
</dbReference>
<keyword evidence="5 7" id="KW-1133">Transmembrane helix</keyword>
<dbReference type="EMBL" id="JAOAOG010000287">
    <property type="protein sequence ID" value="KAJ6232846.1"/>
    <property type="molecule type" value="Genomic_DNA"/>
</dbReference>
<feature type="transmembrane region" description="Helical" evidence="7">
    <location>
        <begin position="43"/>
        <end position="66"/>
    </location>
</feature>
<comment type="subcellular location">
    <subcellularLocation>
        <location evidence="1">Membrane</location>
    </subcellularLocation>
</comment>
<evidence type="ECO:0000256" key="6">
    <source>
        <dbReference type="ARBA" id="ARBA00023136"/>
    </source>
</evidence>
<feature type="transmembrane region" description="Helical" evidence="7">
    <location>
        <begin position="252"/>
        <end position="271"/>
    </location>
</feature>
<feature type="transmembrane region" description="Helical" evidence="7">
    <location>
        <begin position="173"/>
        <end position="193"/>
    </location>
</feature>
<accession>A0AAV7Y4Q6</accession>
<dbReference type="Proteomes" id="UP001150062">
    <property type="component" value="Unassembled WGS sequence"/>
</dbReference>
<feature type="transmembrane region" description="Helical" evidence="7">
    <location>
        <begin position="278"/>
        <end position="303"/>
    </location>
</feature>
<evidence type="ECO:0000256" key="4">
    <source>
        <dbReference type="ARBA" id="ARBA00022692"/>
    </source>
</evidence>
<feature type="transmembrane region" description="Helical" evidence="7">
    <location>
        <begin position="12"/>
        <end position="37"/>
    </location>
</feature>
<dbReference type="EMBL" id="JANTQA010000070">
    <property type="protein sequence ID" value="KAJ3424828.1"/>
    <property type="molecule type" value="Genomic_DNA"/>
</dbReference>
<dbReference type="SUPFAM" id="SSF103481">
    <property type="entry name" value="Multidrug resistance efflux transporter EmrE"/>
    <property type="match status" value="1"/>
</dbReference>
<dbReference type="InterPro" id="IPR036259">
    <property type="entry name" value="MFS_trans_sf"/>
</dbReference>